<evidence type="ECO:0000313" key="2">
    <source>
        <dbReference type="Proteomes" id="UP000308530"/>
    </source>
</evidence>
<reference evidence="1 2" key="1">
    <citation type="submission" date="2020-06" db="EMBL/GenBank/DDBJ databases">
        <title>Genome sequence of Rhizobium sp strain ADMK78.</title>
        <authorList>
            <person name="Rahi P."/>
        </authorList>
    </citation>
    <scope>NUCLEOTIDE SEQUENCE [LARGE SCALE GENOMIC DNA]</scope>
    <source>
        <strain evidence="1 2">ADMK78</strain>
    </source>
</reference>
<keyword evidence="2" id="KW-1185">Reference proteome</keyword>
<dbReference type="RefSeq" id="WP_138288564.1">
    <property type="nucleotide sequence ID" value="NZ_CP058350.1"/>
</dbReference>
<gene>
    <name evidence="1" type="ORF">FE840_002340</name>
</gene>
<dbReference type="Proteomes" id="UP000308530">
    <property type="component" value="Chromosome"/>
</dbReference>
<sequence>MIPSIEAHSADRRHRDRSDERMLMRQLFLITYPLCLASAVASRTMSLFSPHAAKHDQSVFAEARSAAYAAVGYAFHA</sequence>
<dbReference type="EMBL" id="CP058350">
    <property type="protein sequence ID" value="QLF68479.1"/>
    <property type="molecule type" value="Genomic_DNA"/>
</dbReference>
<protein>
    <submittedName>
        <fullName evidence="1">Uncharacterized protein</fullName>
    </submittedName>
</protein>
<organism evidence="1 2">
    <name type="scientific">Peteryoungia desertarenae</name>
    <dbReference type="NCBI Taxonomy" id="1813451"/>
    <lineage>
        <taxon>Bacteria</taxon>
        <taxon>Pseudomonadati</taxon>
        <taxon>Pseudomonadota</taxon>
        <taxon>Alphaproteobacteria</taxon>
        <taxon>Hyphomicrobiales</taxon>
        <taxon>Rhizobiaceae</taxon>
        <taxon>Peteryoungia</taxon>
    </lineage>
</organism>
<evidence type="ECO:0000313" key="1">
    <source>
        <dbReference type="EMBL" id="QLF68479.1"/>
    </source>
</evidence>
<accession>A0ABX6QIT2</accession>
<name>A0ABX6QIT2_9HYPH</name>
<proteinExistence type="predicted"/>